<dbReference type="EC" id="3.2.1.78" evidence="2"/>
<accession>A0A928V3Y7</accession>
<evidence type="ECO:0000256" key="4">
    <source>
        <dbReference type="ARBA" id="ARBA00023295"/>
    </source>
</evidence>
<dbReference type="SMR" id="A0A928V3Y7"/>
<dbReference type="PANTHER" id="PTHR31451:SF40">
    <property type="entry name" value="GLYCOSIDE HYDROLASE FAMILY 5 DOMAIN-CONTAINING PROTEIN"/>
    <property type="match status" value="1"/>
</dbReference>
<feature type="domain" description="Glycoside hydrolase family 5" evidence="5">
    <location>
        <begin position="37"/>
        <end position="446"/>
    </location>
</feature>
<keyword evidence="7" id="KW-1185">Reference proteome</keyword>
<evidence type="ECO:0000256" key="1">
    <source>
        <dbReference type="ARBA" id="ARBA00001678"/>
    </source>
</evidence>
<dbReference type="InterPro" id="IPR017853">
    <property type="entry name" value="GH"/>
</dbReference>
<dbReference type="SUPFAM" id="SSF51445">
    <property type="entry name" value="(Trans)glycosidases"/>
    <property type="match status" value="1"/>
</dbReference>
<dbReference type="EMBL" id="PRDL01000001">
    <property type="protein sequence ID" value="MBE8716162.1"/>
    <property type="molecule type" value="Genomic_DNA"/>
</dbReference>
<protein>
    <recommendedName>
        <fullName evidence="2">mannan endo-1,4-beta-mannosidase</fullName>
        <ecNumber evidence="2">3.2.1.78</ecNumber>
    </recommendedName>
</protein>
<comment type="caution">
    <text evidence="6">The sequence shown here is derived from an EMBL/GenBank/DDBJ whole genome shotgun (WGS) entry which is preliminary data.</text>
</comment>
<dbReference type="InterPro" id="IPR045053">
    <property type="entry name" value="MAN-like"/>
</dbReference>
<dbReference type="InterPro" id="IPR001547">
    <property type="entry name" value="Glyco_hydro_5"/>
</dbReference>
<evidence type="ECO:0000259" key="5">
    <source>
        <dbReference type="Pfam" id="PF26410"/>
    </source>
</evidence>
<dbReference type="AlphaFoldDB" id="A0A928V3Y7"/>
<keyword evidence="4" id="KW-0326">Glycosidase</keyword>
<evidence type="ECO:0000256" key="2">
    <source>
        <dbReference type="ARBA" id="ARBA00012706"/>
    </source>
</evidence>
<evidence type="ECO:0000256" key="3">
    <source>
        <dbReference type="ARBA" id="ARBA00022801"/>
    </source>
</evidence>
<dbReference type="Pfam" id="PF26410">
    <property type="entry name" value="GH5_mannosidase"/>
    <property type="match status" value="1"/>
</dbReference>
<dbReference type="Proteomes" id="UP000652567">
    <property type="component" value="Unassembled WGS sequence"/>
</dbReference>
<dbReference type="Gene3D" id="3.20.20.80">
    <property type="entry name" value="Glycosidases"/>
    <property type="match status" value="1"/>
</dbReference>
<comment type="catalytic activity">
    <reaction evidence="1">
        <text>Random hydrolysis of (1-&gt;4)-beta-D-mannosidic linkages in mannans, galactomannans and glucomannans.</text>
        <dbReference type="EC" id="3.2.1.78"/>
    </reaction>
</comment>
<dbReference type="GO" id="GO:0016985">
    <property type="term" value="F:mannan endo-1,4-beta-mannosidase activity"/>
    <property type="evidence" value="ECO:0007669"/>
    <property type="project" value="TreeGrafter"/>
</dbReference>
<evidence type="ECO:0000313" key="7">
    <source>
        <dbReference type="Proteomes" id="UP000652567"/>
    </source>
</evidence>
<reference evidence="6" key="1">
    <citation type="submission" date="2018-07" db="EMBL/GenBank/DDBJ databases">
        <title>Genome assembly of strain Ka43.</title>
        <authorList>
            <person name="Kukolya J."/>
            <person name="Nagy I."/>
            <person name="Horvath B."/>
            <person name="Toth A."/>
        </authorList>
    </citation>
    <scope>NUCLEOTIDE SEQUENCE</scope>
    <source>
        <strain evidence="6">KB43</strain>
    </source>
</reference>
<sequence>MAALLLALGGCGKSSAPATAPEEKPADVVQVAEAVNEFVTVDGRTFSRQGKTYYVVGTNMWFGGYLGSEGAVGDRERLIRELDLLQRTGINNLRVLAASEQSELMRAVRPAIVTAPGEYSEELWAGLDFLLDEMAKRDMTAVLYFNNFWQWSGGMSQYVSWFEGTPVFDPDVTNEWNAFMQNSAKFYRMEEAQTLYRDIIKRVVTRKNTINGKLYNEDPTIMSWQLANEPRPGSDEDGRINFPAFKEWVHETSKYIRELAPKQLISTGNEGSMGTIRDMALFIESHQSEYVDYLTFHMWLKNWGWFDATKPEETYESALQQAKKYINEHVDVANQMNKPIVLEEFGAERDGGSFEVSATTVYRDRFYEEFFDLIHSHSASGDALAGSNFWAWGGFGRTQNADFMWQEGDDFVGDPPQEPQGLNAVFDTDASTLDVIKKHADKMSQLVK</sequence>
<name>A0A928V3Y7_9GAMM</name>
<evidence type="ECO:0000313" key="6">
    <source>
        <dbReference type="EMBL" id="MBE8716162.1"/>
    </source>
</evidence>
<dbReference type="PANTHER" id="PTHR31451">
    <property type="match status" value="1"/>
</dbReference>
<organism evidence="6 7">
    <name type="scientific">Cellvibrio polysaccharolyticus</name>
    <dbReference type="NCBI Taxonomy" id="2082724"/>
    <lineage>
        <taxon>Bacteria</taxon>
        <taxon>Pseudomonadati</taxon>
        <taxon>Pseudomonadota</taxon>
        <taxon>Gammaproteobacteria</taxon>
        <taxon>Cellvibrionales</taxon>
        <taxon>Cellvibrionaceae</taxon>
        <taxon>Cellvibrio</taxon>
    </lineage>
</organism>
<keyword evidence="3" id="KW-0378">Hydrolase</keyword>
<gene>
    <name evidence="6" type="ORF">C4F51_03065</name>
</gene>
<proteinExistence type="predicted"/>